<evidence type="ECO:0000313" key="2">
    <source>
        <dbReference type="EMBL" id="PRC93296.1"/>
    </source>
</evidence>
<feature type="signal peptide" evidence="1">
    <location>
        <begin position="1"/>
        <end position="24"/>
    </location>
</feature>
<dbReference type="AlphaFoldDB" id="A0A2S9H0A5"/>
<name>A0A2S9H0A5_9BURK</name>
<reference evidence="2 3" key="1">
    <citation type="submission" date="2018-02" db="EMBL/GenBank/DDBJ databases">
        <title>Solimicrobium silvestre gen. nov., sp. nov., isolated from alpine forest soil.</title>
        <authorList>
            <person name="Margesin R."/>
            <person name="Albuquerque L."/>
            <person name="Zhang D.-C."/>
            <person name="Froufe H.J.C."/>
            <person name="Severino R."/>
            <person name="Roxo I."/>
            <person name="Egas C."/>
            <person name="Da Costa M.S."/>
        </authorList>
    </citation>
    <scope>NUCLEOTIDE SEQUENCE [LARGE SCALE GENOMIC DNA]</scope>
    <source>
        <strain evidence="2 3">S20-91</strain>
    </source>
</reference>
<organism evidence="2 3">
    <name type="scientific">Solimicrobium silvestre</name>
    <dbReference type="NCBI Taxonomy" id="2099400"/>
    <lineage>
        <taxon>Bacteria</taxon>
        <taxon>Pseudomonadati</taxon>
        <taxon>Pseudomonadota</taxon>
        <taxon>Betaproteobacteria</taxon>
        <taxon>Burkholderiales</taxon>
        <taxon>Oxalobacteraceae</taxon>
        <taxon>Solimicrobium</taxon>
    </lineage>
</organism>
<dbReference type="OrthoDB" id="9000139at2"/>
<evidence type="ECO:0000313" key="3">
    <source>
        <dbReference type="Proteomes" id="UP000237839"/>
    </source>
</evidence>
<protein>
    <recommendedName>
        <fullName evidence="4">DUF2145 domain-containing protein</fullName>
    </recommendedName>
</protein>
<evidence type="ECO:0008006" key="4">
    <source>
        <dbReference type="Google" id="ProtNLM"/>
    </source>
</evidence>
<dbReference type="Pfam" id="PF09916">
    <property type="entry name" value="DUF2145"/>
    <property type="match status" value="1"/>
</dbReference>
<dbReference type="RefSeq" id="WP_105531690.1">
    <property type="nucleotide sequence ID" value="NZ_PUGF01000008.1"/>
</dbReference>
<keyword evidence="1" id="KW-0732">Signal</keyword>
<evidence type="ECO:0000256" key="1">
    <source>
        <dbReference type="SAM" id="SignalP"/>
    </source>
</evidence>
<proteinExistence type="predicted"/>
<dbReference type="InterPro" id="IPR014547">
    <property type="entry name" value="UCP028477"/>
</dbReference>
<feature type="chain" id="PRO_5015741917" description="DUF2145 domain-containing protein" evidence="1">
    <location>
        <begin position="25"/>
        <end position="265"/>
    </location>
</feature>
<comment type="caution">
    <text evidence="2">The sequence shown here is derived from an EMBL/GenBank/DDBJ whole genome shotgun (WGS) entry which is preliminary data.</text>
</comment>
<dbReference type="PIRSF" id="PIRSF028477">
    <property type="entry name" value="UCP028477"/>
    <property type="match status" value="1"/>
</dbReference>
<sequence>MTRLKLVSCGLLLLVGCWLNPAFAGRSCDDVQSNPTSIMKGLELAQKTKLALDDSGAELAIIARVGQDLSKYNLRYSHLGLVYREPNGRWNVLHELNQCGTAESSLFNEGLGNFFMDDVFAYETMLIIPNEDQQKKLKELIDTKVALQLHDAHYNMLAFPFSTKYQNSNQWALELLAAGQSKDIVITNRGQAQNWLKLAGYQPSELNIPALTRLGARMFRANVAFDDHPMDRRMAGKIDVVTVESINQFMQMRDPQIKRIVLTYP</sequence>
<dbReference type="Proteomes" id="UP000237839">
    <property type="component" value="Unassembled WGS sequence"/>
</dbReference>
<dbReference type="EMBL" id="PUGF01000008">
    <property type="protein sequence ID" value="PRC93296.1"/>
    <property type="molecule type" value="Genomic_DNA"/>
</dbReference>
<gene>
    <name evidence="2" type="ORF">S2091_2034</name>
</gene>
<keyword evidence="3" id="KW-1185">Reference proteome</keyword>
<accession>A0A2S9H0A5</accession>
<dbReference type="PROSITE" id="PS51257">
    <property type="entry name" value="PROKAR_LIPOPROTEIN"/>
    <property type="match status" value="1"/>
</dbReference>